<dbReference type="FunFam" id="2.60.40.60:FF:000274">
    <property type="entry name" value="neural-cadherin isoform X9"/>
    <property type="match status" value="1"/>
</dbReference>
<feature type="domain" description="Cadherin" evidence="9">
    <location>
        <begin position="92"/>
        <end position="228"/>
    </location>
</feature>
<dbReference type="PROSITE" id="PS50268">
    <property type="entry name" value="CADHERIN_2"/>
    <property type="match status" value="2"/>
</dbReference>
<dbReference type="Pfam" id="PF00028">
    <property type="entry name" value="Cadherin"/>
    <property type="match status" value="2"/>
</dbReference>
<organism evidence="10">
    <name type="scientific">Timema shepardi</name>
    <name type="common">Walking stick</name>
    <dbReference type="NCBI Taxonomy" id="629360"/>
    <lineage>
        <taxon>Eukaryota</taxon>
        <taxon>Metazoa</taxon>
        <taxon>Ecdysozoa</taxon>
        <taxon>Arthropoda</taxon>
        <taxon>Hexapoda</taxon>
        <taxon>Insecta</taxon>
        <taxon>Pterygota</taxon>
        <taxon>Neoptera</taxon>
        <taxon>Polyneoptera</taxon>
        <taxon>Phasmatodea</taxon>
        <taxon>Timematodea</taxon>
        <taxon>Timematoidea</taxon>
        <taxon>Timematidae</taxon>
        <taxon>Timema</taxon>
    </lineage>
</organism>
<sequence>MDSGIDGNPTVFYRLMPGSTAQTNKFHTFYLQQRADNGFTWADIKVNHPLDYETIKEYNLTIRVENNGAQQLASEATVFIMLEDVNDEIPLFTEREQETVLEGEPIGTKVTQVNAIDKDGTFPNNQVQKGGRGEVKTGVNTHKEEGEGVYYYVVDSPRNDGKDFFEINLQSGEVFTKIVFDREKQGAYALEVEARDGAPSARPNSNGQPNSGPLPCPNCAISSFVPRIDLVSLFEFTHLLYPSSSWSPSRFHLTFYDVT</sequence>
<dbReference type="GO" id="GO:0005509">
    <property type="term" value="F:calcium ion binding"/>
    <property type="evidence" value="ECO:0007669"/>
    <property type="project" value="UniProtKB-UniRule"/>
</dbReference>
<keyword evidence="3" id="KW-0677">Repeat</keyword>
<dbReference type="PANTHER" id="PTHR24025">
    <property type="entry name" value="DESMOGLEIN FAMILY MEMBER"/>
    <property type="match status" value="1"/>
</dbReference>
<dbReference type="InterPro" id="IPR050971">
    <property type="entry name" value="Cadherin-domain_protein"/>
</dbReference>
<reference evidence="10" key="1">
    <citation type="submission" date="2020-11" db="EMBL/GenBank/DDBJ databases">
        <authorList>
            <person name="Tran Van P."/>
        </authorList>
    </citation>
    <scope>NUCLEOTIDE SEQUENCE</scope>
</reference>
<evidence type="ECO:0000259" key="9">
    <source>
        <dbReference type="PROSITE" id="PS50268"/>
    </source>
</evidence>
<dbReference type="SUPFAM" id="SSF49313">
    <property type="entry name" value="Cadherin-like"/>
    <property type="match status" value="2"/>
</dbReference>
<protein>
    <recommendedName>
        <fullName evidence="9">Cadherin domain-containing protein</fullName>
    </recommendedName>
</protein>
<dbReference type="SMART" id="SM00112">
    <property type="entry name" value="CA"/>
    <property type="match status" value="2"/>
</dbReference>
<evidence type="ECO:0000313" key="10">
    <source>
        <dbReference type="EMBL" id="CAD7263841.1"/>
    </source>
</evidence>
<dbReference type="AlphaFoldDB" id="A0A7R9B0W6"/>
<dbReference type="PRINTS" id="PR00205">
    <property type="entry name" value="CADHERIN"/>
</dbReference>
<feature type="domain" description="Cadherin" evidence="9">
    <location>
        <begin position="2"/>
        <end position="92"/>
    </location>
</feature>
<evidence type="ECO:0000256" key="8">
    <source>
        <dbReference type="PROSITE-ProRule" id="PRU00043"/>
    </source>
</evidence>
<dbReference type="Gene3D" id="2.60.40.60">
    <property type="entry name" value="Cadherins"/>
    <property type="match status" value="2"/>
</dbReference>
<evidence type="ECO:0000256" key="6">
    <source>
        <dbReference type="ARBA" id="ARBA00022989"/>
    </source>
</evidence>
<dbReference type="GO" id="GO:0007156">
    <property type="term" value="P:homophilic cell adhesion via plasma membrane adhesion molecules"/>
    <property type="evidence" value="ECO:0007669"/>
    <property type="project" value="InterPro"/>
</dbReference>
<dbReference type="CDD" id="cd11304">
    <property type="entry name" value="Cadherin_repeat"/>
    <property type="match status" value="2"/>
</dbReference>
<keyword evidence="2" id="KW-0812">Transmembrane</keyword>
<dbReference type="EMBL" id="OC003896">
    <property type="protein sequence ID" value="CAD7263841.1"/>
    <property type="molecule type" value="Genomic_DNA"/>
</dbReference>
<name>A0A7R9B0W6_TIMSH</name>
<keyword evidence="4 8" id="KW-0106">Calcium</keyword>
<keyword evidence="5" id="KW-0130">Cell adhesion</keyword>
<gene>
    <name evidence="10" type="ORF">TSIB3V08_LOCUS7908</name>
</gene>
<dbReference type="GO" id="GO:0016020">
    <property type="term" value="C:membrane"/>
    <property type="evidence" value="ECO:0007669"/>
    <property type="project" value="UniProtKB-SubCell"/>
</dbReference>
<evidence type="ECO:0000256" key="4">
    <source>
        <dbReference type="ARBA" id="ARBA00022837"/>
    </source>
</evidence>
<dbReference type="PANTHER" id="PTHR24025:SF33">
    <property type="entry name" value="CADHERIN EGF LAG SEVEN-PASS G-TYPE RECEPTOR 1-RELATED"/>
    <property type="match status" value="1"/>
</dbReference>
<comment type="subcellular location">
    <subcellularLocation>
        <location evidence="1">Membrane</location>
    </subcellularLocation>
</comment>
<evidence type="ECO:0000256" key="7">
    <source>
        <dbReference type="ARBA" id="ARBA00023136"/>
    </source>
</evidence>
<dbReference type="GO" id="GO:0005911">
    <property type="term" value="C:cell-cell junction"/>
    <property type="evidence" value="ECO:0007669"/>
    <property type="project" value="TreeGrafter"/>
</dbReference>
<keyword evidence="7" id="KW-0472">Membrane</keyword>
<dbReference type="InterPro" id="IPR002126">
    <property type="entry name" value="Cadherin-like_dom"/>
</dbReference>
<proteinExistence type="predicted"/>
<evidence type="ECO:0000256" key="5">
    <source>
        <dbReference type="ARBA" id="ARBA00022889"/>
    </source>
</evidence>
<keyword evidence="6" id="KW-1133">Transmembrane helix</keyword>
<dbReference type="InterPro" id="IPR015919">
    <property type="entry name" value="Cadherin-like_sf"/>
</dbReference>
<evidence type="ECO:0000256" key="2">
    <source>
        <dbReference type="ARBA" id="ARBA00022692"/>
    </source>
</evidence>
<evidence type="ECO:0000256" key="3">
    <source>
        <dbReference type="ARBA" id="ARBA00022737"/>
    </source>
</evidence>
<accession>A0A7R9B0W6</accession>
<evidence type="ECO:0000256" key="1">
    <source>
        <dbReference type="ARBA" id="ARBA00004370"/>
    </source>
</evidence>